<evidence type="ECO:0000313" key="2">
    <source>
        <dbReference type="EMBL" id="KAF2556278.1"/>
    </source>
</evidence>
<feature type="region of interest" description="Disordered" evidence="1">
    <location>
        <begin position="34"/>
        <end position="69"/>
    </location>
</feature>
<reference evidence="2" key="1">
    <citation type="submission" date="2019-12" db="EMBL/GenBank/DDBJ databases">
        <title>Genome sequencing and annotation of Brassica cretica.</title>
        <authorList>
            <person name="Studholme D.J."/>
            <person name="Sarris P.F."/>
        </authorList>
    </citation>
    <scope>NUCLEOTIDE SEQUENCE</scope>
    <source>
        <strain evidence="2">PFS-001/15</strain>
        <tissue evidence="2">Leaf</tissue>
    </source>
</reference>
<protein>
    <submittedName>
        <fullName evidence="2">Uncharacterized protein</fullName>
    </submittedName>
</protein>
<feature type="compositionally biased region" description="Basic residues" evidence="1">
    <location>
        <begin position="60"/>
        <end position="69"/>
    </location>
</feature>
<evidence type="ECO:0000256" key="1">
    <source>
        <dbReference type="SAM" id="MobiDB-lite"/>
    </source>
</evidence>
<gene>
    <name evidence="2" type="ORF">F2Q68_00014202</name>
</gene>
<dbReference type="AlphaFoldDB" id="A0A8S9HLD8"/>
<organism evidence="2 3">
    <name type="scientific">Brassica cretica</name>
    <name type="common">Mustard</name>
    <dbReference type="NCBI Taxonomy" id="69181"/>
    <lineage>
        <taxon>Eukaryota</taxon>
        <taxon>Viridiplantae</taxon>
        <taxon>Streptophyta</taxon>
        <taxon>Embryophyta</taxon>
        <taxon>Tracheophyta</taxon>
        <taxon>Spermatophyta</taxon>
        <taxon>Magnoliopsida</taxon>
        <taxon>eudicotyledons</taxon>
        <taxon>Gunneridae</taxon>
        <taxon>Pentapetalae</taxon>
        <taxon>rosids</taxon>
        <taxon>malvids</taxon>
        <taxon>Brassicales</taxon>
        <taxon>Brassicaceae</taxon>
        <taxon>Brassiceae</taxon>
        <taxon>Brassica</taxon>
    </lineage>
</organism>
<dbReference type="Proteomes" id="UP000712281">
    <property type="component" value="Unassembled WGS sequence"/>
</dbReference>
<name>A0A8S9HLD8_BRACR</name>
<sequence>MISWGPENHTPDRVKKQIEGKISIDITITVRTQENLNESTPPPNITRYNPNLGSPFKKVPNFKRKQKMA</sequence>
<accession>A0A8S9HLD8</accession>
<evidence type="ECO:0000313" key="3">
    <source>
        <dbReference type="Proteomes" id="UP000712281"/>
    </source>
</evidence>
<dbReference type="EMBL" id="QGKW02001940">
    <property type="protein sequence ID" value="KAF2556278.1"/>
    <property type="molecule type" value="Genomic_DNA"/>
</dbReference>
<proteinExistence type="predicted"/>
<comment type="caution">
    <text evidence="2">The sequence shown here is derived from an EMBL/GenBank/DDBJ whole genome shotgun (WGS) entry which is preliminary data.</text>
</comment>